<feature type="region of interest" description="Disordered" evidence="2">
    <location>
        <begin position="1"/>
        <end position="24"/>
    </location>
</feature>
<accession>A0A1Y1UDE4</accession>
<sequence length="427" mass="45840">MAHPLTQHPPSSLPFATAARPSPVAFGFGQPSSFSAFSNGQFSTFGRPLNANPNAFPALNPPPSGSGSGSSFVGPISSSPSKRFTRPSPIGFKSQPTLKRTRKSSSSSESTPPSPRTLSSSPSHAGLELPRTKDDLSRLDLSEGMRGTPGRKVMKRFRSEAGPSTGTDASQTQDVGVLLATLPPSSHLDILMGIVRRHPALASEILAELPQPDLDECVNQLDKILSRIRRKTSAGVADPARVWPRIQDDVSAYCRTASTYVSFFSSSSPSPDPGTMQALLFTITSEVYTLLQLVPSDVAASNSVATLLELGKVLVSTWTNWVNGIATEVNQRGGMYPRSLVEGWVANIESLANWQSTRSLSSFGHPVLGTHPLVESFKSALQTTLETFINEVGWLIDRRSQFSAGPSLHHMPQVPVWSQPFIRPVAG</sequence>
<comment type="subcellular location">
    <subcellularLocation>
        <location evidence="1">Cytoplasm</location>
    </subcellularLocation>
    <subcellularLocation>
        <location evidence="1">Nucleus</location>
    </subcellularLocation>
</comment>
<evidence type="ECO:0000256" key="1">
    <source>
        <dbReference type="RuleBase" id="RU368013"/>
    </source>
</evidence>
<gene>
    <name evidence="3" type="ORF">BD324DRAFT_630074</name>
</gene>
<keyword evidence="1" id="KW-0813">Transport</keyword>
<comment type="subunit">
    <text evidence="1">Binds the proteasome.</text>
</comment>
<evidence type="ECO:0000256" key="2">
    <source>
        <dbReference type="SAM" id="MobiDB-lite"/>
    </source>
</evidence>
<feature type="compositionally biased region" description="Low complexity" evidence="2">
    <location>
        <begin position="104"/>
        <end position="123"/>
    </location>
</feature>
<dbReference type="Pfam" id="PF08559">
    <property type="entry name" value="Cut8"/>
    <property type="match status" value="1"/>
</dbReference>
<keyword evidence="1" id="KW-0653">Protein transport</keyword>
<protein>
    <recommendedName>
        <fullName evidence="1">Tethering factor for nuclear proteasome STS1</fullName>
    </recommendedName>
</protein>
<evidence type="ECO:0000313" key="3">
    <source>
        <dbReference type="EMBL" id="ORX36078.1"/>
    </source>
</evidence>
<keyword evidence="4" id="KW-1185">Reference proteome</keyword>
<keyword evidence="1" id="KW-0963">Cytoplasm</keyword>
<feature type="compositionally biased region" description="Low complexity" evidence="2">
    <location>
        <begin position="48"/>
        <end position="58"/>
    </location>
</feature>
<dbReference type="EMBL" id="NBSH01000009">
    <property type="protein sequence ID" value="ORX36078.1"/>
    <property type="molecule type" value="Genomic_DNA"/>
</dbReference>
<organism evidence="3 4">
    <name type="scientific">Kockovaella imperatae</name>
    <dbReference type="NCBI Taxonomy" id="4999"/>
    <lineage>
        <taxon>Eukaryota</taxon>
        <taxon>Fungi</taxon>
        <taxon>Dikarya</taxon>
        <taxon>Basidiomycota</taxon>
        <taxon>Agaricomycotina</taxon>
        <taxon>Tremellomycetes</taxon>
        <taxon>Tremellales</taxon>
        <taxon>Cuniculitremaceae</taxon>
        <taxon>Kockovaella</taxon>
    </lineage>
</organism>
<dbReference type="STRING" id="4999.A0A1Y1UDE4"/>
<dbReference type="GO" id="GO:0071630">
    <property type="term" value="P:nuclear protein quality control by the ubiquitin-proteasome system"/>
    <property type="evidence" value="ECO:0007669"/>
    <property type="project" value="UniProtKB-UniRule"/>
</dbReference>
<dbReference type="RefSeq" id="XP_021870207.1">
    <property type="nucleotide sequence ID" value="XM_022016291.1"/>
</dbReference>
<dbReference type="InterPro" id="IPR013868">
    <property type="entry name" value="Cut8/Sts1_fam"/>
</dbReference>
<dbReference type="GO" id="GO:0005737">
    <property type="term" value="C:cytoplasm"/>
    <property type="evidence" value="ECO:0007669"/>
    <property type="project" value="UniProtKB-SubCell"/>
</dbReference>
<keyword evidence="1" id="KW-0539">Nucleus</keyword>
<proteinExistence type="inferred from homology"/>
<comment type="similarity">
    <text evidence="1">Belongs to the cut8/STS1 family.</text>
</comment>
<feature type="region of interest" description="Disordered" evidence="2">
    <location>
        <begin position="37"/>
        <end position="154"/>
    </location>
</feature>
<dbReference type="Gene3D" id="1.20.58.1590">
    <property type="entry name" value="Tethering factor for nuclear proteasome Cut8/Sts1"/>
    <property type="match status" value="1"/>
</dbReference>
<dbReference type="AlphaFoldDB" id="A0A1Y1UDE4"/>
<dbReference type="Proteomes" id="UP000193218">
    <property type="component" value="Unassembled WGS sequence"/>
</dbReference>
<evidence type="ECO:0000313" key="4">
    <source>
        <dbReference type="Proteomes" id="UP000193218"/>
    </source>
</evidence>
<dbReference type="GeneID" id="33558100"/>
<feature type="compositionally biased region" description="Basic and acidic residues" evidence="2">
    <location>
        <begin position="130"/>
        <end position="143"/>
    </location>
</feature>
<dbReference type="GO" id="GO:0031144">
    <property type="term" value="P:proteasome localization"/>
    <property type="evidence" value="ECO:0007669"/>
    <property type="project" value="UniProtKB-UniRule"/>
</dbReference>
<dbReference type="InParanoid" id="A0A1Y1UDE4"/>
<comment type="function">
    <text evidence="1">Involved in ubiquitin-mediated protein degradation. Regulatory factor in the ubiquitin/proteasome pathway that controls the turnover of proteasome substrates. Targets proteasomes to the nucleus and facilitates the degradation of nuclear proteins.</text>
</comment>
<comment type="caution">
    <text evidence="3">The sequence shown here is derived from an EMBL/GenBank/DDBJ whole genome shotgun (WGS) entry which is preliminary data.</text>
</comment>
<name>A0A1Y1UDE4_9TREE</name>
<reference evidence="3 4" key="1">
    <citation type="submission" date="2017-03" db="EMBL/GenBank/DDBJ databases">
        <title>Widespread Adenine N6-methylation of Active Genes in Fungi.</title>
        <authorList>
            <consortium name="DOE Joint Genome Institute"/>
            <person name="Mondo S.J."/>
            <person name="Dannebaum R.O."/>
            <person name="Kuo R.C."/>
            <person name="Louie K.B."/>
            <person name="Bewick A.J."/>
            <person name="Labutti K."/>
            <person name="Haridas S."/>
            <person name="Kuo A."/>
            <person name="Salamov A."/>
            <person name="Ahrendt S.R."/>
            <person name="Lau R."/>
            <person name="Bowen B.P."/>
            <person name="Lipzen A."/>
            <person name="Sullivan W."/>
            <person name="Andreopoulos W.B."/>
            <person name="Clum A."/>
            <person name="Lindquist E."/>
            <person name="Daum C."/>
            <person name="Northen T.R."/>
            <person name="Ramamoorthy G."/>
            <person name="Schmitz R.J."/>
            <person name="Gryganskyi A."/>
            <person name="Culley D."/>
            <person name="Magnuson J."/>
            <person name="James T.Y."/>
            <person name="O'Malley M.A."/>
            <person name="Stajich J.E."/>
            <person name="Spatafora J.W."/>
            <person name="Visel A."/>
            <person name="Grigoriev I.V."/>
        </authorList>
    </citation>
    <scope>NUCLEOTIDE SEQUENCE [LARGE SCALE GENOMIC DNA]</scope>
    <source>
        <strain evidence="3 4">NRRL Y-17943</strain>
    </source>
</reference>
<dbReference type="GO" id="GO:0015031">
    <property type="term" value="P:protein transport"/>
    <property type="evidence" value="ECO:0007669"/>
    <property type="project" value="UniProtKB-UniRule"/>
</dbReference>
<feature type="compositionally biased region" description="Low complexity" evidence="2">
    <location>
        <begin position="69"/>
        <end position="81"/>
    </location>
</feature>
<dbReference type="GO" id="GO:0005634">
    <property type="term" value="C:nucleus"/>
    <property type="evidence" value="ECO:0007669"/>
    <property type="project" value="UniProtKB-SubCell"/>
</dbReference>
<dbReference type="OrthoDB" id="10061064at2759"/>
<dbReference type="InterPro" id="IPR038422">
    <property type="entry name" value="Cut8/Sts1_sf"/>
</dbReference>